<evidence type="ECO:0000313" key="7">
    <source>
        <dbReference type="Proteomes" id="UP000068196"/>
    </source>
</evidence>
<dbReference type="InterPro" id="IPR023696">
    <property type="entry name" value="Ureohydrolase_dom_sf"/>
</dbReference>
<gene>
    <name evidence="6" type="ORF">THC_1640</name>
</gene>
<evidence type="ECO:0000256" key="4">
    <source>
        <dbReference type="PIRSR" id="PIRSR036979-1"/>
    </source>
</evidence>
<evidence type="ECO:0000256" key="5">
    <source>
        <dbReference type="RuleBase" id="RU003684"/>
    </source>
</evidence>
<reference evidence="7" key="2">
    <citation type="journal article" date="2016" name="Int. J. Syst. Evol. Microbiol.">
        <title>Caldimicrobium thiodismutans sp. nov., a sulfur-disproportionating bacterium isolated from a hot spring.</title>
        <authorList>
            <person name="Kojima H."/>
            <person name="Umezawa K."/>
            <person name="Fukui M."/>
        </authorList>
    </citation>
    <scope>NUCLEOTIDE SEQUENCE [LARGE SCALE GENOMIC DNA]</scope>
    <source>
        <strain evidence="7">TF1</strain>
    </source>
</reference>
<evidence type="ECO:0000313" key="6">
    <source>
        <dbReference type="EMBL" id="BAU24000.1"/>
    </source>
</evidence>
<feature type="binding site" evidence="4">
    <location>
        <position position="127"/>
    </location>
    <ligand>
        <name>Mn(2+)</name>
        <dbReference type="ChEBI" id="CHEBI:29035"/>
        <label>1</label>
    </ligand>
</feature>
<organism evidence="6 7">
    <name type="scientific">Caldimicrobium thiodismutans</name>
    <dbReference type="NCBI Taxonomy" id="1653476"/>
    <lineage>
        <taxon>Bacteria</taxon>
        <taxon>Pseudomonadati</taxon>
        <taxon>Thermodesulfobacteriota</taxon>
        <taxon>Thermodesulfobacteria</taxon>
        <taxon>Thermodesulfobacteriales</taxon>
        <taxon>Thermodesulfobacteriaceae</taxon>
        <taxon>Caldimicrobium</taxon>
    </lineage>
</organism>
<accession>A0A0U5B7F2</accession>
<feature type="binding site" evidence="4">
    <location>
        <position position="131"/>
    </location>
    <ligand>
        <name>Mn(2+)</name>
        <dbReference type="ChEBI" id="CHEBI:29035"/>
        <label>1</label>
    </ligand>
</feature>
<dbReference type="PIRSF" id="PIRSF036979">
    <property type="entry name" value="Arginase"/>
    <property type="match status" value="1"/>
</dbReference>
<comment type="similarity">
    <text evidence="1">Belongs to the arginase family. Agmatinase subfamily.</text>
</comment>
<keyword evidence="3 5" id="KW-0378">Hydrolase</keyword>
<evidence type="ECO:0000256" key="2">
    <source>
        <dbReference type="ARBA" id="ARBA00022723"/>
    </source>
</evidence>
<dbReference type="Gene3D" id="3.40.800.10">
    <property type="entry name" value="Ureohydrolase domain"/>
    <property type="match status" value="1"/>
</dbReference>
<name>A0A0U5B7F2_9BACT</name>
<dbReference type="InterPro" id="IPR005925">
    <property type="entry name" value="Agmatinase-rel"/>
</dbReference>
<dbReference type="CDD" id="cd11593">
    <property type="entry name" value="Agmatinase-like_2"/>
    <property type="match status" value="1"/>
</dbReference>
<evidence type="ECO:0000256" key="3">
    <source>
        <dbReference type="ARBA" id="ARBA00022801"/>
    </source>
</evidence>
<comment type="cofactor">
    <cofactor evidence="4">
        <name>Mn(2+)</name>
        <dbReference type="ChEBI" id="CHEBI:29035"/>
    </cofactor>
    <text evidence="4">Binds 2 manganese ions per subunit.</text>
</comment>
<dbReference type="InterPro" id="IPR020855">
    <property type="entry name" value="Ureohydrolase_Mn_BS"/>
</dbReference>
<dbReference type="PANTHER" id="PTHR11358">
    <property type="entry name" value="ARGINASE/AGMATINASE"/>
    <property type="match status" value="1"/>
</dbReference>
<dbReference type="NCBIfam" id="TIGR01230">
    <property type="entry name" value="agmatinase"/>
    <property type="match status" value="1"/>
</dbReference>
<sequence>MKIPFLGLPDHPQAKVALIPVPLELSTTWLKGTKEAPLEILKVSSNLEFFDEETSLSPHETFGFFTFPVEELPLDLNSALIRIEELVEEALKAKFFPILLGGEHTLTLPSVRAFKKFYPNLRVLHLDAHLDFREEYLGTKINHATVIRRIYELGIPILSLGIRALSEEEFSEIHQKKLSVLLAKDIWRSFEEALEKVSAFLKEGPVYLSLDMDALDPSLAPGVGTPEPGGLFWQELLLILRKFVEYHPVGMDIVETRPIPGNPFTEFLVGKIILKVSAYLAERKLEF</sequence>
<feature type="binding site" evidence="4">
    <location>
        <position position="213"/>
    </location>
    <ligand>
        <name>Mn(2+)</name>
        <dbReference type="ChEBI" id="CHEBI:29035"/>
        <label>1</label>
    </ligand>
</feature>
<feature type="binding site" evidence="4">
    <location>
        <position position="104"/>
    </location>
    <ligand>
        <name>Mn(2+)</name>
        <dbReference type="ChEBI" id="CHEBI:29035"/>
        <label>1</label>
    </ligand>
</feature>
<dbReference type="GO" id="GO:0008783">
    <property type="term" value="F:agmatinase activity"/>
    <property type="evidence" value="ECO:0007669"/>
    <property type="project" value="TreeGrafter"/>
</dbReference>
<evidence type="ECO:0000256" key="1">
    <source>
        <dbReference type="ARBA" id="ARBA00009227"/>
    </source>
</evidence>
<dbReference type="PROSITE" id="PS01053">
    <property type="entry name" value="ARGINASE_1"/>
    <property type="match status" value="1"/>
</dbReference>
<dbReference type="KEGG" id="cthi:THC_1640"/>
<dbReference type="GO" id="GO:0046872">
    <property type="term" value="F:metal ion binding"/>
    <property type="evidence" value="ECO:0007669"/>
    <property type="project" value="UniProtKB-KW"/>
</dbReference>
<dbReference type="AlphaFoldDB" id="A0A0U5B7F2"/>
<dbReference type="RefSeq" id="WP_068515965.1">
    <property type="nucleotide sequence ID" value="NZ_AP014945.1"/>
</dbReference>
<dbReference type="InterPro" id="IPR006035">
    <property type="entry name" value="Ureohydrolase"/>
</dbReference>
<keyword evidence="2 4" id="KW-0479">Metal-binding</keyword>
<dbReference type="GO" id="GO:0033389">
    <property type="term" value="P:putrescine biosynthetic process from arginine, via agmatine"/>
    <property type="evidence" value="ECO:0007669"/>
    <property type="project" value="TreeGrafter"/>
</dbReference>
<dbReference type="STRING" id="1653476.THC_1640"/>
<dbReference type="EMBL" id="AP014945">
    <property type="protein sequence ID" value="BAU24000.1"/>
    <property type="molecule type" value="Genomic_DNA"/>
</dbReference>
<keyword evidence="7" id="KW-1185">Reference proteome</keyword>
<dbReference type="PROSITE" id="PS51409">
    <property type="entry name" value="ARGINASE_2"/>
    <property type="match status" value="1"/>
</dbReference>
<feature type="binding site" evidence="4">
    <location>
        <position position="129"/>
    </location>
    <ligand>
        <name>Mn(2+)</name>
        <dbReference type="ChEBI" id="CHEBI:29035"/>
        <label>1</label>
    </ligand>
</feature>
<dbReference type="OrthoDB" id="9788689at2"/>
<dbReference type="SUPFAM" id="SSF52768">
    <property type="entry name" value="Arginase/deacetylase"/>
    <property type="match status" value="1"/>
</dbReference>
<keyword evidence="4" id="KW-0464">Manganese</keyword>
<protein>
    <submittedName>
        <fullName evidence="6">Agmatinase</fullName>
    </submittedName>
</protein>
<dbReference type="Pfam" id="PF00491">
    <property type="entry name" value="Arginase"/>
    <property type="match status" value="1"/>
</dbReference>
<proteinExistence type="inferred from homology"/>
<reference evidence="6 7" key="1">
    <citation type="journal article" date="2016" name="Int. J. Syst. Evol. Microbiol.">
        <title>Caldimicrobium thiodismutans sp. nov., a sulfur-disproportionating bacterium isolated from a hot spring, and emended description of the genus Caldimicrobium.</title>
        <authorList>
            <person name="Kojima H."/>
            <person name="Umezawa K."/>
            <person name="Fukui M."/>
        </authorList>
    </citation>
    <scope>NUCLEOTIDE SEQUENCE [LARGE SCALE GENOMIC DNA]</scope>
    <source>
        <strain evidence="6 7">TF1</strain>
    </source>
</reference>
<feature type="binding site" evidence="4">
    <location>
        <position position="211"/>
    </location>
    <ligand>
        <name>Mn(2+)</name>
        <dbReference type="ChEBI" id="CHEBI:29035"/>
        <label>1</label>
    </ligand>
</feature>
<dbReference type="Proteomes" id="UP000068196">
    <property type="component" value="Chromosome"/>
</dbReference>
<dbReference type="PATRIC" id="fig|1653476.3.peg.1707"/>
<dbReference type="PANTHER" id="PTHR11358:SF26">
    <property type="entry name" value="GUANIDINO ACID HYDROLASE, MITOCHONDRIAL"/>
    <property type="match status" value="1"/>
</dbReference>